<sequence length="156" mass="16471">MEMTGQRTETEMARFFALLDGHDGAYGVAFPDAPGATAMGKTVDEALRNAAAAIADWIDDGEVPEPRSIDELRQDPEVAEQLADGAAFVVVPAIVEDSRPVKANISMEAGLLAAIDEAASSAGLTRSAFLVTAAREKIFGGSLRDSVREIAKRDAH</sequence>
<feature type="domain" description="HicB-like antitoxin of toxin-antitoxin system" evidence="1">
    <location>
        <begin position="21"/>
        <end position="134"/>
    </location>
</feature>
<protein>
    <recommendedName>
        <fullName evidence="1">HicB-like antitoxin of toxin-antitoxin system domain-containing protein</fullName>
    </recommendedName>
</protein>
<dbReference type="Pfam" id="PF15919">
    <property type="entry name" value="HicB_lk_antitox"/>
    <property type="match status" value="1"/>
</dbReference>
<dbReference type="InterPro" id="IPR035069">
    <property type="entry name" value="TTHA1013/TTHA0281-like"/>
</dbReference>
<name>F7X7U6_SINMM</name>
<evidence type="ECO:0000313" key="3">
    <source>
        <dbReference type="Proteomes" id="UP000009045"/>
    </source>
</evidence>
<dbReference type="Proteomes" id="UP000009045">
    <property type="component" value="Chromosome"/>
</dbReference>
<gene>
    <name evidence="2" type="ordered locus">SM11_chr0253</name>
</gene>
<proteinExistence type="predicted"/>
<evidence type="ECO:0000313" key="2">
    <source>
        <dbReference type="EMBL" id="AEH77536.1"/>
    </source>
</evidence>
<evidence type="ECO:0000259" key="1">
    <source>
        <dbReference type="Pfam" id="PF15919"/>
    </source>
</evidence>
<dbReference type="HOGENOM" id="CLU_114047_1_1_5"/>
<dbReference type="Gene3D" id="3.30.160.250">
    <property type="match status" value="1"/>
</dbReference>
<dbReference type="AlphaFoldDB" id="F7X7U6"/>
<dbReference type="KEGG" id="smx:SM11_chr0253"/>
<reference evidence="2 3" key="1">
    <citation type="journal article" date="2011" name="J. Biotechnol.">
        <title>The complete genome sequence of the dominant Sinorhizobium meliloti field isolate SM11 extends the S. meliloti pan-genome.</title>
        <authorList>
            <person name="Schneiker-Bekel S."/>
            <person name="Wibberg D."/>
            <person name="Bekel T."/>
            <person name="Blom J."/>
            <person name="Linke B."/>
            <person name="Neuweger H."/>
            <person name="Stiens M."/>
            <person name="Vorholter F.J."/>
            <person name="Weidner S."/>
            <person name="Goesmann A."/>
            <person name="Puhler A."/>
            <person name="Schluter A."/>
        </authorList>
    </citation>
    <scope>NUCLEOTIDE SEQUENCE [LARGE SCALE GENOMIC DNA]</scope>
    <source>
        <strain evidence="2 3">SM11</strain>
    </source>
</reference>
<organism evidence="2 3">
    <name type="scientific">Sinorhizobium meliloti (strain SM11)</name>
    <dbReference type="NCBI Taxonomy" id="707241"/>
    <lineage>
        <taxon>Bacteria</taxon>
        <taxon>Pseudomonadati</taxon>
        <taxon>Pseudomonadota</taxon>
        <taxon>Alphaproteobacteria</taxon>
        <taxon>Hyphomicrobiales</taxon>
        <taxon>Rhizobiaceae</taxon>
        <taxon>Sinorhizobium/Ensifer group</taxon>
        <taxon>Sinorhizobium</taxon>
    </lineage>
</organism>
<dbReference type="InterPro" id="IPR031807">
    <property type="entry name" value="HicB-like"/>
</dbReference>
<accession>F7X7U6</accession>
<dbReference type="EMBL" id="CP001830">
    <property type="protein sequence ID" value="AEH77536.1"/>
    <property type="molecule type" value="Genomic_DNA"/>
</dbReference>
<dbReference type="PATRIC" id="fig|707241.3.peg.254"/>
<dbReference type="SUPFAM" id="SSF143100">
    <property type="entry name" value="TTHA1013/TTHA0281-like"/>
    <property type="match status" value="1"/>
</dbReference>